<dbReference type="EMBL" id="BSUM01000001">
    <property type="protein sequence ID" value="GMA32929.1"/>
    <property type="molecule type" value="Genomic_DNA"/>
</dbReference>
<protein>
    <recommendedName>
        <fullName evidence="3">ATP-binding protein</fullName>
    </recommendedName>
</protein>
<accession>A0AA37XHA2</accession>
<evidence type="ECO:0000313" key="1">
    <source>
        <dbReference type="EMBL" id="GMA32929.1"/>
    </source>
</evidence>
<keyword evidence="2" id="KW-1185">Reference proteome</keyword>
<gene>
    <name evidence="1" type="ORF">GCM10025875_29210</name>
</gene>
<dbReference type="Pfam" id="PF13671">
    <property type="entry name" value="AAA_33"/>
    <property type="match status" value="1"/>
</dbReference>
<sequence length="184" mass="20088">MLLTGGSSSLGFVPNVRLARPGFYGGRMSTPRVILLCGPAGSGKSTTARRLEREGWVRLGWDQEAARLGHVDYPLPAGAQEEVHALVQERLVALVREGRDVVVDTSFWRRSLRTEYRALLAPLGAEVTTWYLRVPWPTLLARVSARTGAGPDDVVISEATLRRIVDGFEVPTADEGPLVVLEEG</sequence>
<organism evidence="1 2">
    <name type="scientific">Litorihabitans aurantiacus</name>
    <dbReference type="NCBI Taxonomy" id="1930061"/>
    <lineage>
        <taxon>Bacteria</taxon>
        <taxon>Bacillati</taxon>
        <taxon>Actinomycetota</taxon>
        <taxon>Actinomycetes</taxon>
        <taxon>Micrococcales</taxon>
        <taxon>Beutenbergiaceae</taxon>
        <taxon>Litorihabitans</taxon>
    </lineage>
</organism>
<evidence type="ECO:0008006" key="3">
    <source>
        <dbReference type="Google" id="ProtNLM"/>
    </source>
</evidence>
<dbReference type="SUPFAM" id="SSF52540">
    <property type="entry name" value="P-loop containing nucleoside triphosphate hydrolases"/>
    <property type="match status" value="1"/>
</dbReference>
<evidence type="ECO:0000313" key="2">
    <source>
        <dbReference type="Proteomes" id="UP001157161"/>
    </source>
</evidence>
<reference evidence="1" key="2">
    <citation type="submission" date="2023-02" db="EMBL/GenBank/DDBJ databases">
        <authorList>
            <person name="Sun Q."/>
            <person name="Mori K."/>
        </authorList>
    </citation>
    <scope>NUCLEOTIDE SEQUENCE</scope>
    <source>
        <strain evidence="1">NBRC 112290</strain>
    </source>
</reference>
<reference evidence="1" key="1">
    <citation type="journal article" date="2014" name="Int. J. Syst. Evol. Microbiol.">
        <title>Complete genome sequence of Corynebacterium casei LMG S-19264T (=DSM 44701T), isolated from a smear-ripened cheese.</title>
        <authorList>
            <consortium name="US DOE Joint Genome Institute (JGI-PGF)"/>
            <person name="Walter F."/>
            <person name="Albersmeier A."/>
            <person name="Kalinowski J."/>
            <person name="Ruckert C."/>
        </authorList>
    </citation>
    <scope>NUCLEOTIDE SEQUENCE</scope>
    <source>
        <strain evidence="1">NBRC 112290</strain>
    </source>
</reference>
<dbReference type="AlphaFoldDB" id="A0AA37XHA2"/>
<dbReference type="InterPro" id="IPR027417">
    <property type="entry name" value="P-loop_NTPase"/>
</dbReference>
<name>A0AA37XHA2_9MICO</name>
<comment type="caution">
    <text evidence="1">The sequence shown here is derived from an EMBL/GenBank/DDBJ whole genome shotgun (WGS) entry which is preliminary data.</text>
</comment>
<dbReference type="Proteomes" id="UP001157161">
    <property type="component" value="Unassembled WGS sequence"/>
</dbReference>
<dbReference type="Gene3D" id="3.40.50.300">
    <property type="entry name" value="P-loop containing nucleotide triphosphate hydrolases"/>
    <property type="match status" value="1"/>
</dbReference>
<proteinExistence type="predicted"/>